<evidence type="ECO:0000313" key="1">
    <source>
        <dbReference type="EMBL" id="EEF68763.1"/>
    </source>
</evidence>
<gene>
    <name evidence="1" type="ORF">HOLDEFILI_01049</name>
</gene>
<protein>
    <recommendedName>
        <fullName evidence="3">Neutral/alkaline non-lysosomal ceramidase N-terminal domain-containing protein</fullName>
    </recommendedName>
</protein>
<accession>B9Y5G7</accession>
<dbReference type="HOGENOM" id="CLU_030011_0_0_9"/>
<sequence length="434" mass="49139">MKVESNKEAFTMKAAYTREIINPILPCKMEGYNEARFCFNQTAQQKQVSGEGLRTACGLRDDLLLDTLILQAGETMVFFTLDIAIAEQQFTDACRKAVSEACGLDVSHICVSCSHTHNSPVVSHGMNGELDPDLEYWERIQDKMIYSAKWALRHLREAQATLDQVTINGFYNNRNRPGEEYNDRCEILTLRTADGLPLVQLLNLACHPTILGAQNLYITADFFGVLRRSVQGATGMPVMIFNGEAGDVSPRLMKKGVDWNECLRYGEGIAAQLIDPKHPRPLTVENLNVRSVKMTIDYNPQTNEYLLEKQRELKAELETLDPDSDRAHRITACYLRDVEDKLAQTRLHYEPECLIVDFGSFRIVTVPCEIDTVLGKRIREYDGKPTLLCAYANGFHYYAVNKQEYGIVFESFNTYFPYGAADEMVDLILAQLQA</sequence>
<dbReference type="AlphaFoldDB" id="B9Y5G7"/>
<comment type="caution">
    <text evidence="1">The sequence shown here is derived from an EMBL/GenBank/DDBJ whole genome shotgun (WGS) entry which is preliminary data.</text>
</comment>
<reference evidence="1 2" key="2">
    <citation type="submission" date="2009-02" db="EMBL/GenBank/DDBJ databases">
        <title>Draft genome sequence of Holdemania filiformis DSM 12042.</title>
        <authorList>
            <person name="Sudarsanam P."/>
            <person name="Ley R."/>
            <person name="Guruge J."/>
            <person name="Turnbaugh P.J."/>
            <person name="Mahowald M."/>
            <person name="Liep D."/>
            <person name="Gordon J."/>
        </authorList>
    </citation>
    <scope>NUCLEOTIDE SEQUENCE [LARGE SCALE GENOMIC DNA]</scope>
    <source>
        <strain evidence="1 2">DSM 12042</strain>
    </source>
</reference>
<dbReference type="eggNOG" id="COG3356">
    <property type="taxonomic scope" value="Bacteria"/>
</dbReference>
<dbReference type="STRING" id="545696.HOLDEFILI_01049"/>
<evidence type="ECO:0000313" key="2">
    <source>
        <dbReference type="Proteomes" id="UP000005950"/>
    </source>
</evidence>
<name>B9Y5G7_9FIRM</name>
<dbReference type="EMBL" id="ACCF01000059">
    <property type="protein sequence ID" value="EEF68763.1"/>
    <property type="molecule type" value="Genomic_DNA"/>
</dbReference>
<proteinExistence type="predicted"/>
<evidence type="ECO:0008006" key="3">
    <source>
        <dbReference type="Google" id="ProtNLM"/>
    </source>
</evidence>
<reference evidence="1 2" key="1">
    <citation type="submission" date="2008-12" db="EMBL/GenBank/DDBJ databases">
        <authorList>
            <person name="Fulton L."/>
            <person name="Clifton S."/>
            <person name="Fulton B."/>
            <person name="Xu J."/>
            <person name="Minx P."/>
            <person name="Pepin K.H."/>
            <person name="Johnson M."/>
            <person name="Bhonagiri V."/>
            <person name="Nash W.E."/>
            <person name="Mardis E.R."/>
            <person name="Wilson R.K."/>
        </authorList>
    </citation>
    <scope>NUCLEOTIDE SEQUENCE [LARGE SCALE GENOMIC DNA]</scope>
    <source>
        <strain evidence="1 2">DSM 12042</strain>
    </source>
</reference>
<dbReference type="Proteomes" id="UP000005950">
    <property type="component" value="Unassembled WGS sequence"/>
</dbReference>
<organism evidence="1 2">
    <name type="scientific">Holdemania filiformis DSM 12042</name>
    <dbReference type="NCBI Taxonomy" id="545696"/>
    <lineage>
        <taxon>Bacteria</taxon>
        <taxon>Bacillati</taxon>
        <taxon>Bacillota</taxon>
        <taxon>Erysipelotrichia</taxon>
        <taxon>Erysipelotrichales</taxon>
        <taxon>Erysipelotrichaceae</taxon>
        <taxon>Holdemania</taxon>
    </lineage>
</organism>